<dbReference type="Gene3D" id="3.10.620.30">
    <property type="match status" value="1"/>
</dbReference>
<dbReference type="PROSITE" id="PS51257">
    <property type="entry name" value="PROKAR_LIPOPROTEIN"/>
    <property type="match status" value="1"/>
</dbReference>
<proteinExistence type="predicted"/>
<evidence type="ECO:0000313" key="1">
    <source>
        <dbReference type="EMBL" id="OAI12079.1"/>
    </source>
</evidence>
<sequence>MLAVSIRAPRGLIGAVFAAFWLACLALAQDFGLDPEMLAAVEKKYGAPAKQRLLDWQQLIASGRDLSEDEKMRRVNDFFNQNVEFVDDIALWHKTDYWATPTEFLVKGAGDCEDYSIAKYFTLVEMGVSDSKLRITYVKALELNQAHMVLTYFESPRAEPLVLDNLKTAILPASKRRDLQPVYSFNGTGLWLAKSKGSGQRVGGSDRISLWTELKDRMMEPPL</sequence>
<dbReference type="PANTHER" id="PTHR39327:SF1">
    <property type="entry name" value="BLR5470 PROTEIN"/>
    <property type="match status" value="1"/>
</dbReference>
<gene>
    <name evidence="1" type="ORF">A1355_14745</name>
</gene>
<evidence type="ECO:0000313" key="2">
    <source>
        <dbReference type="Proteomes" id="UP000077628"/>
    </source>
</evidence>
<dbReference type="Proteomes" id="UP000077628">
    <property type="component" value="Unassembled WGS sequence"/>
</dbReference>
<dbReference type="RefSeq" id="WP_064031495.1">
    <property type="nucleotide sequence ID" value="NZ_LUUK01000223.1"/>
</dbReference>
<dbReference type="SUPFAM" id="SSF54001">
    <property type="entry name" value="Cysteine proteinases"/>
    <property type="match status" value="1"/>
</dbReference>
<accession>A0A177N4E8</accession>
<keyword evidence="2" id="KW-1185">Reference proteome</keyword>
<dbReference type="GO" id="GO:0016779">
    <property type="term" value="F:nucleotidyltransferase activity"/>
    <property type="evidence" value="ECO:0007669"/>
    <property type="project" value="UniProtKB-KW"/>
</dbReference>
<dbReference type="EMBL" id="LUUK01000223">
    <property type="protein sequence ID" value="OAI12079.1"/>
    <property type="molecule type" value="Genomic_DNA"/>
</dbReference>
<protein>
    <submittedName>
        <fullName evidence="1">Sulfate adenylyltransferase</fullName>
    </submittedName>
</protein>
<keyword evidence="1" id="KW-0548">Nucleotidyltransferase</keyword>
<comment type="caution">
    <text evidence="1">The sequence shown here is derived from an EMBL/GenBank/DDBJ whole genome shotgun (WGS) entry which is preliminary data.</text>
</comment>
<dbReference type="Pfam" id="PF06035">
    <property type="entry name" value="Peptidase_C93"/>
    <property type="match status" value="1"/>
</dbReference>
<dbReference type="STRING" id="702114.A1355_14745"/>
<dbReference type="InterPro" id="IPR038765">
    <property type="entry name" value="Papain-like_cys_pep_sf"/>
</dbReference>
<name>A0A177N4E8_9GAMM</name>
<keyword evidence="1" id="KW-0808">Transferase</keyword>
<dbReference type="InterPro" id="IPR010319">
    <property type="entry name" value="Transglutaminase-like_Cys_pept"/>
</dbReference>
<dbReference type="AlphaFoldDB" id="A0A177N4E8"/>
<reference evidence="2" key="1">
    <citation type="submission" date="2016-03" db="EMBL/GenBank/DDBJ databases">
        <authorList>
            <person name="Heylen K."/>
            <person name="De Vos P."/>
            <person name="Vekeman B."/>
        </authorList>
    </citation>
    <scope>NUCLEOTIDE SEQUENCE [LARGE SCALE GENOMIC DNA]</scope>
    <source>
        <strain evidence="2">R-45383</strain>
    </source>
</reference>
<dbReference type="PANTHER" id="PTHR39327">
    <property type="match status" value="1"/>
</dbReference>
<organism evidence="1 2">
    <name type="scientific">Methylomonas koyamae</name>
    <dbReference type="NCBI Taxonomy" id="702114"/>
    <lineage>
        <taxon>Bacteria</taxon>
        <taxon>Pseudomonadati</taxon>
        <taxon>Pseudomonadota</taxon>
        <taxon>Gammaproteobacteria</taxon>
        <taxon>Methylococcales</taxon>
        <taxon>Methylococcaceae</taxon>
        <taxon>Methylomonas</taxon>
    </lineage>
</organism>